<sequence>MDSIPAEVWLVFADLFLSKATLRALCLTCKHLNYIFTPVLYRNVFTMKDIATWSRDRKNLSELGSESHLKFTRHFDIGHTPRSCTPVTEVLEKLFDKMTGLLTCRVWALPDDAYHFCHPSVTHLTVSARYAITGLPHFQNLQCLDLRCTEESIDIPSLATLLLDSPGLHALALAEKFTNHHSIRRFPLLSLASAFEKAQESRGSLKSRLKLRHLALGPAFMARLPHLNKIDNQNQLSTLTDLSTLQTFHYLNGIPETGQFNHPVDVSFDGMLLLEATNLRKFTVDLVCRGVDYFIQNLTTGRPGNRTLYELEIAVGIHRQFALLTAAFTCGWRVLQLKGEGRWHEVLLECPDLEELSIPDGYITFEMINFRLFPSLRIFTTTCESNMSERRVAARFFRQHQRAMQDQDLISQLRYVGVNDKVYARGQQLVGYGTHTLNAPRDKNLEVYQLGCNPYGSRLAPMSSRRALRSRRSEWATADDESLDEDASSCLTELEEEEAQSFYLASDKQTHPLIPFLYRRSPLP</sequence>
<dbReference type="EMBL" id="FJOG01000002">
    <property type="protein sequence ID" value="CZR51938.1"/>
    <property type="molecule type" value="Genomic_DNA"/>
</dbReference>
<evidence type="ECO:0000313" key="2">
    <source>
        <dbReference type="Proteomes" id="UP000184330"/>
    </source>
</evidence>
<reference evidence="1 2" key="1">
    <citation type="submission" date="2016-03" db="EMBL/GenBank/DDBJ databases">
        <authorList>
            <person name="Ploux O."/>
        </authorList>
    </citation>
    <scope>NUCLEOTIDE SEQUENCE [LARGE SCALE GENOMIC DNA]</scope>
    <source>
        <strain evidence="1 2">UAMH 11012</strain>
    </source>
</reference>
<proteinExistence type="predicted"/>
<dbReference type="OrthoDB" id="3562809at2759"/>
<accession>A0A1L7WGP3</accession>
<dbReference type="AlphaFoldDB" id="A0A1L7WGP3"/>
<keyword evidence="2" id="KW-1185">Reference proteome</keyword>
<evidence type="ECO:0000313" key="1">
    <source>
        <dbReference type="EMBL" id="CZR51938.1"/>
    </source>
</evidence>
<gene>
    <name evidence="1" type="ORF">PAC_01815</name>
</gene>
<name>A0A1L7WGP3_9HELO</name>
<dbReference type="SUPFAM" id="SSF52047">
    <property type="entry name" value="RNI-like"/>
    <property type="match status" value="1"/>
</dbReference>
<organism evidence="1 2">
    <name type="scientific">Phialocephala subalpina</name>
    <dbReference type="NCBI Taxonomy" id="576137"/>
    <lineage>
        <taxon>Eukaryota</taxon>
        <taxon>Fungi</taxon>
        <taxon>Dikarya</taxon>
        <taxon>Ascomycota</taxon>
        <taxon>Pezizomycotina</taxon>
        <taxon>Leotiomycetes</taxon>
        <taxon>Helotiales</taxon>
        <taxon>Mollisiaceae</taxon>
        <taxon>Phialocephala</taxon>
        <taxon>Phialocephala fortinii species complex</taxon>
    </lineage>
</organism>
<dbReference type="Proteomes" id="UP000184330">
    <property type="component" value="Unassembled WGS sequence"/>
</dbReference>
<protein>
    <recommendedName>
        <fullName evidence="3">F-box domain-containing protein</fullName>
    </recommendedName>
</protein>
<evidence type="ECO:0008006" key="3">
    <source>
        <dbReference type="Google" id="ProtNLM"/>
    </source>
</evidence>